<keyword evidence="2" id="KW-1185">Reference proteome</keyword>
<evidence type="ECO:0000313" key="1">
    <source>
        <dbReference type="EMBL" id="MBR0598152.1"/>
    </source>
</evidence>
<accession>A0A8J7VZS2</accession>
<proteinExistence type="predicted"/>
<protein>
    <submittedName>
        <fullName evidence="1">Uncharacterized protein</fullName>
    </submittedName>
</protein>
<comment type="caution">
    <text evidence="1">The sequence shown here is derived from an EMBL/GenBank/DDBJ whole genome shotgun (WGS) entry which is preliminary data.</text>
</comment>
<organism evidence="1 2">
    <name type="scientific">Sinanaerobacter chloroacetimidivorans</name>
    <dbReference type="NCBI Taxonomy" id="2818044"/>
    <lineage>
        <taxon>Bacteria</taxon>
        <taxon>Bacillati</taxon>
        <taxon>Bacillota</taxon>
        <taxon>Clostridia</taxon>
        <taxon>Peptostreptococcales</taxon>
        <taxon>Anaerovoracaceae</taxon>
        <taxon>Sinanaerobacter</taxon>
    </lineage>
</organism>
<sequence length="274" mass="31852">MAHKTLNHDDTKFFYNRLWKLMEKNNISTVKKLATELYEAGLVVVNQKQNYNSDEVNKANAIGSVEKKIQTHLISENTDRLQGEYVNAYCKFFGCSADYIFGMTEIISGNDDVRRFCESTGLSEKAVKRFVEELPEEAKNELTQWWSEVLESNLFYGLPMEWHSMCYELGQYYSAQNQISNIHKAAEKMDSSDEFVATLKTMMTENYEKEAKPHATAYFYHRSSIIDNLTQFLEESAEAYAVRKKKSIDAYFSWQLHKKLEADHLLKDAITEEN</sequence>
<reference evidence="1" key="1">
    <citation type="submission" date="2021-04" db="EMBL/GenBank/DDBJ databases">
        <title>Sinoanaerobacter chloroacetimidivorans sp. nov., an obligate anaerobic bacterium isolated from anaerobic sludge.</title>
        <authorList>
            <person name="Bao Y."/>
        </authorList>
    </citation>
    <scope>NUCLEOTIDE SEQUENCE</scope>
    <source>
        <strain evidence="1">BAD-6</strain>
    </source>
</reference>
<dbReference type="Proteomes" id="UP000675664">
    <property type="component" value="Unassembled WGS sequence"/>
</dbReference>
<dbReference type="AlphaFoldDB" id="A0A8J7VZS2"/>
<reference evidence="1" key="2">
    <citation type="submission" date="2021-04" db="EMBL/GenBank/DDBJ databases">
        <authorList>
            <person name="Liu J."/>
        </authorList>
    </citation>
    <scope>NUCLEOTIDE SEQUENCE</scope>
    <source>
        <strain evidence="1">BAD-6</strain>
    </source>
</reference>
<dbReference type="RefSeq" id="WP_227018277.1">
    <property type="nucleotide sequence ID" value="NZ_JAGSND010000005.1"/>
</dbReference>
<dbReference type="EMBL" id="JAGSND010000005">
    <property type="protein sequence ID" value="MBR0598152.1"/>
    <property type="molecule type" value="Genomic_DNA"/>
</dbReference>
<evidence type="ECO:0000313" key="2">
    <source>
        <dbReference type="Proteomes" id="UP000675664"/>
    </source>
</evidence>
<gene>
    <name evidence="1" type="ORF">KCX82_09730</name>
</gene>
<name>A0A8J7VZS2_9FIRM</name>